<name>A0A1G9SA45_9EURY</name>
<reference evidence="1 2" key="1">
    <citation type="submission" date="2016-10" db="EMBL/GenBank/DDBJ databases">
        <authorList>
            <person name="de Groot N.N."/>
        </authorList>
    </citation>
    <scope>NUCLEOTIDE SEQUENCE [LARGE SCALE GENOMIC DNA]</scope>
    <source>
        <strain evidence="2">EB21,IBRC-M 10013,KCTC 4048</strain>
    </source>
</reference>
<dbReference type="PANTHER" id="PTHR34655">
    <property type="entry name" value="CONSERVED WITHIN P. AEROPHILUM"/>
    <property type="match status" value="1"/>
</dbReference>
<dbReference type="STRING" id="996166.SAMN05192554_10139"/>
<dbReference type="RefSeq" id="WP_089731012.1">
    <property type="nucleotide sequence ID" value="NZ_FNIA01000001.1"/>
</dbReference>
<dbReference type="Gene3D" id="3.40.1260.10">
    <property type="entry name" value="DsrEFH-like"/>
    <property type="match status" value="1"/>
</dbReference>
<accession>A0A1G9SA45</accession>
<dbReference type="AlphaFoldDB" id="A0A1G9SA45"/>
<evidence type="ECO:0000313" key="1">
    <source>
        <dbReference type="EMBL" id="SDM32272.1"/>
    </source>
</evidence>
<dbReference type="SUPFAM" id="SSF75169">
    <property type="entry name" value="DsrEFH-like"/>
    <property type="match status" value="1"/>
</dbReference>
<protein>
    <submittedName>
        <fullName evidence="1">Peroxiredoxin family protein</fullName>
    </submittedName>
</protein>
<dbReference type="PANTHER" id="PTHR34655:SF2">
    <property type="entry name" value="PEROXIREDOXIN FAMILY PROTEIN"/>
    <property type="match status" value="1"/>
</dbReference>
<dbReference type="InterPro" id="IPR027396">
    <property type="entry name" value="DsrEFH-like"/>
</dbReference>
<keyword evidence="2" id="KW-1185">Reference proteome</keyword>
<organism evidence="1 2">
    <name type="scientific">Haloarchaeobius iranensis</name>
    <dbReference type="NCBI Taxonomy" id="996166"/>
    <lineage>
        <taxon>Archaea</taxon>
        <taxon>Methanobacteriati</taxon>
        <taxon>Methanobacteriota</taxon>
        <taxon>Stenosarchaea group</taxon>
        <taxon>Halobacteria</taxon>
        <taxon>Halobacteriales</taxon>
        <taxon>Halorubellaceae</taxon>
        <taxon>Haloarchaeobius</taxon>
    </lineage>
</organism>
<sequence length="132" mass="14540">MNGYALVIATDEFEKITAASIIGSIAAASEIPVDVFVTMNGLRPFEHEVVETRDFATGPLGEAMLTSEETEIPLFTEQFRDAKEMGPMNLYACTMAMEMWGHELDDYVDIFDGELGVSGFLTKASDKQVIFV</sequence>
<dbReference type="OrthoDB" id="288304at2157"/>
<evidence type="ECO:0000313" key="2">
    <source>
        <dbReference type="Proteomes" id="UP000199370"/>
    </source>
</evidence>
<dbReference type="EMBL" id="FNIA01000001">
    <property type="protein sequence ID" value="SDM32272.1"/>
    <property type="molecule type" value="Genomic_DNA"/>
</dbReference>
<dbReference type="Proteomes" id="UP000199370">
    <property type="component" value="Unassembled WGS sequence"/>
</dbReference>
<proteinExistence type="predicted"/>
<gene>
    <name evidence="1" type="ORF">SAMN05192554_10139</name>
</gene>